<sequence length="63" mass="7041">MHLGGWCLYNERQRGTDPNLTQNARAPKHSTAPPRPSGSPAYYSSQFKNFAGLQVLPDERIPD</sequence>
<name>A0A5B7GQT4_PORTR</name>
<reference evidence="2 3" key="1">
    <citation type="submission" date="2019-05" db="EMBL/GenBank/DDBJ databases">
        <title>Another draft genome of Portunus trituberculatus and its Hox gene families provides insights of decapod evolution.</title>
        <authorList>
            <person name="Jeong J.-H."/>
            <person name="Song I."/>
            <person name="Kim S."/>
            <person name="Choi T."/>
            <person name="Kim D."/>
            <person name="Ryu S."/>
            <person name="Kim W."/>
        </authorList>
    </citation>
    <scope>NUCLEOTIDE SEQUENCE [LARGE SCALE GENOMIC DNA]</scope>
    <source>
        <tissue evidence="2">Muscle</tissue>
    </source>
</reference>
<feature type="region of interest" description="Disordered" evidence="1">
    <location>
        <begin position="1"/>
        <end position="41"/>
    </location>
</feature>
<accession>A0A5B7GQT4</accession>
<comment type="caution">
    <text evidence="2">The sequence shown here is derived from an EMBL/GenBank/DDBJ whole genome shotgun (WGS) entry which is preliminary data.</text>
</comment>
<protein>
    <submittedName>
        <fullName evidence="2">Uncharacterized protein</fullName>
    </submittedName>
</protein>
<evidence type="ECO:0000313" key="2">
    <source>
        <dbReference type="EMBL" id="MPC62521.1"/>
    </source>
</evidence>
<keyword evidence="3" id="KW-1185">Reference proteome</keyword>
<organism evidence="2 3">
    <name type="scientific">Portunus trituberculatus</name>
    <name type="common">Swimming crab</name>
    <name type="synonym">Neptunus trituberculatus</name>
    <dbReference type="NCBI Taxonomy" id="210409"/>
    <lineage>
        <taxon>Eukaryota</taxon>
        <taxon>Metazoa</taxon>
        <taxon>Ecdysozoa</taxon>
        <taxon>Arthropoda</taxon>
        <taxon>Crustacea</taxon>
        <taxon>Multicrustacea</taxon>
        <taxon>Malacostraca</taxon>
        <taxon>Eumalacostraca</taxon>
        <taxon>Eucarida</taxon>
        <taxon>Decapoda</taxon>
        <taxon>Pleocyemata</taxon>
        <taxon>Brachyura</taxon>
        <taxon>Eubrachyura</taxon>
        <taxon>Portunoidea</taxon>
        <taxon>Portunidae</taxon>
        <taxon>Portuninae</taxon>
        <taxon>Portunus</taxon>
    </lineage>
</organism>
<evidence type="ECO:0000313" key="3">
    <source>
        <dbReference type="Proteomes" id="UP000324222"/>
    </source>
</evidence>
<dbReference type="AlphaFoldDB" id="A0A5B7GQT4"/>
<evidence type="ECO:0000256" key="1">
    <source>
        <dbReference type="SAM" id="MobiDB-lite"/>
    </source>
</evidence>
<dbReference type="EMBL" id="VSRR010019775">
    <property type="protein sequence ID" value="MPC62521.1"/>
    <property type="molecule type" value="Genomic_DNA"/>
</dbReference>
<proteinExistence type="predicted"/>
<gene>
    <name evidence="2" type="ORF">E2C01_056606</name>
</gene>
<dbReference type="Proteomes" id="UP000324222">
    <property type="component" value="Unassembled WGS sequence"/>
</dbReference>